<dbReference type="GO" id="GO:0043908">
    <property type="term" value="F:Ser(Gly)-tRNA(Ala) hydrolase activity"/>
    <property type="evidence" value="ECO:0007669"/>
    <property type="project" value="UniProtKB-UniRule"/>
</dbReference>
<evidence type="ECO:0000256" key="3">
    <source>
        <dbReference type="ARBA" id="ARBA00022801"/>
    </source>
</evidence>
<dbReference type="Pfam" id="PF02580">
    <property type="entry name" value="Tyr_Deacylase"/>
    <property type="match status" value="1"/>
</dbReference>
<dbReference type="GO" id="GO:0051500">
    <property type="term" value="F:D-tyrosyl-tRNA(Tyr) deacylase activity"/>
    <property type="evidence" value="ECO:0007669"/>
    <property type="project" value="TreeGrafter"/>
</dbReference>
<feature type="short sequence motif" description="Gly-cisPro motif, important for rejection of L-amino acids" evidence="4">
    <location>
        <begin position="137"/>
        <end position="138"/>
    </location>
</feature>
<sequence length="149" mass="16402">MRLVIQRVKGAHVEIDGETVGRVGPGLMVLAGVEEGDTRADVDYCVEKTAHLRIFEDEAGKMNRSVLDTGGGALVVSQFTLHGDVRRGRRPSFIRAARPETAVPLYEAYCEGLRDQGLHVETGVFQADMQVYIQNDGPVTLLVDSRRCF</sequence>
<evidence type="ECO:0000256" key="1">
    <source>
        <dbReference type="ARBA" id="ARBA00009673"/>
    </source>
</evidence>
<evidence type="ECO:0000313" key="5">
    <source>
        <dbReference type="EMBL" id="HIQ71642.1"/>
    </source>
</evidence>
<reference evidence="5" key="2">
    <citation type="journal article" date="2021" name="PeerJ">
        <title>Extensive microbial diversity within the chicken gut microbiome revealed by metagenomics and culture.</title>
        <authorList>
            <person name="Gilroy R."/>
            <person name="Ravi A."/>
            <person name="Getino M."/>
            <person name="Pursley I."/>
            <person name="Horton D.L."/>
            <person name="Alikhan N.F."/>
            <person name="Baker D."/>
            <person name="Gharbi K."/>
            <person name="Hall N."/>
            <person name="Watson M."/>
            <person name="Adriaenssens E.M."/>
            <person name="Foster-Nyarko E."/>
            <person name="Jarju S."/>
            <person name="Secka A."/>
            <person name="Antonio M."/>
            <person name="Oren A."/>
            <person name="Chaudhuri R.R."/>
            <person name="La Ragione R."/>
            <person name="Hildebrand F."/>
            <person name="Pallen M.J."/>
        </authorList>
    </citation>
    <scope>NUCLEOTIDE SEQUENCE</scope>
    <source>
        <strain evidence="5">ChiSxjej2B14-6234</strain>
    </source>
</reference>
<dbReference type="CDD" id="cd00563">
    <property type="entry name" value="Dtyr_deacylase"/>
    <property type="match status" value="1"/>
</dbReference>
<evidence type="ECO:0000256" key="2">
    <source>
        <dbReference type="ARBA" id="ARBA00022555"/>
    </source>
</evidence>
<protein>
    <recommendedName>
        <fullName evidence="4">D-aminoacyl-tRNA deacylase</fullName>
        <shortName evidence="4">DTD</shortName>
        <ecNumber evidence="4">3.1.1.96</ecNumber>
    </recommendedName>
    <alternativeName>
        <fullName evidence="4">Gly-tRNA(Ala) deacylase</fullName>
        <ecNumber evidence="4">3.1.1.-</ecNumber>
    </alternativeName>
</protein>
<dbReference type="NCBIfam" id="TIGR00256">
    <property type="entry name" value="D-aminoacyl-tRNA deacylase"/>
    <property type="match status" value="1"/>
</dbReference>
<dbReference type="HAMAP" id="MF_00518">
    <property type="entry name" value="Deacylase_Dtd"/>
    <property type="match status" value="1"/>
</dbReference>
<proteinExistence type="inferred from homology"/>
<reference evidence="5" key="1">
    <citation type="submission" date="2020-10" db="EMBL/GenBank/DDBJ databases">
        <authorList>
            <person name="Gilroy R."/>
        </authorList>
    </citation>
    <scope>NUCLEOTIDE SEQUENCE</scope>
    <source>
        <strain evidence="5">ChiSxjej2B14-6234</strain>
    </source>
</reference>
<organism evidence="5 6">
    <name type="scientific">Candidatus Onthenecus intestinigallinarum</name>
    <dbReference type="NCBI Taxonomy" id="2840875"/>
    <lineage>
        <taxon>Bacteria</taxon>
        <taxon>Bacillati</taxon>
        <taxon>Bacillota</taxon>
        <taxon>Clostridia</taxon>
        <taxon>Eubacteriales</taxon>
        <taxon>Candidatus Onthenecus</taxon>
    </lineage>
</organism>
<comment type="caution">
    <text evidence="5">The sequence shown here is derived from an EMBL/GenBank/DDBJ whole genome shotgun (WGS) entry which is preliminary data.</text>
</comment>
<dbReference type="EMBL" id="DVFJ01000015">
    <property type="protein sequence ID" value="HIQ71642.1"/>
    <property type="molecule type" value="Genomic_DNA"/>
</dbReference>
<comment type="subunit">
    <text evidence="4">Homodimer.</text>
</comment>
<dbReference type="AlphaFoldDB" id="A0A9D0Z9D6"/>
<dbReference type="GO" id="GO:0019478">
    <property type="term" value="P:D-amino acid catabolic process"/>
    <property type="evidence" value="ECO:0007669"/>
    <property type="project" value="UniProtKB-UniRule"/>
</dbReference>
<dbReference type="GO" id="GO:0000049">
    <property type="term" value="F:tRNA binding"/>
    <property type="evidence" value="ECO:0007669"/>
    <property type="project" value="UniProtKB-UniRule"/>
</dbReference>
<dbReference type="SUPFAM" id="SSF69500">
    <property type="entry name" value="DTD-like"/>
    <property type="match status" value="1"/>
</dbReference>
<dbReference type="InterPro" id="IPR003732">
    <property type="entry name" value="Daa-tRNA_deacyls_DTD"/>
</dbReference>
<keyword evidence="4" id="KW-0694">RNA-binding</keyword>
<accession>A0A9D0Z9D6</accession>
<comment type="catalytic activity">
    <reaction evidence="4">
        <text>a D-aminoacyl-tRNA + H2O = a tRNA + a D-alpha-amino acid + H(+)</text>
        <dbReference type="Rhea" id="RHEA:13953"/>
        <dbReference type="Rhea" id="RHEA-COMP:10123"/>
        <dbReference type="Rhea" id="RHEA-COMP:10124"/>
        <dbReference type="ChEBI" id="CHEBI:15377"/>
        <dbReference type="ChEBI" id="CHEBI:15378"/>
        <dbReference type="ChEBI" id="CHEBI:59871"/>
        <dbReference type="ChEBI" id="CHEBI:78442"/>
        <dbReference type="ChEBI" id="CHEBI:79333"/>
        <dbReference type="EC" id="3.1.1.96"/>
    </reaction>
</comment>
<dbReference type="PANTHER" id="PTHR10472:SF5">
    <property type="entry name" value="D-AMINOACYL-TRNA DEACYLASE 1"/>
    <property type="match status" value="1"/>
</dbReference>
<name>A0A9D0Z9D6_9FIRM</name>
<dbReference type="GO" id="GO:0005737">
    <property type="term" value="C:cytoplasm"/>
    <property type="evidence" value="ECO:0007669"/>
    <property type="project" value="UniProtKB-SubCell"/>
</dbReference>
<evidence type="ECO:0000313" key="6">
    <source>
        <dbReference type="Proteomes" id="UP000886887"/>
    </source>
</evidence>
<dbReference type="GO" id="GO:0106026">
    <property type="term" value="F:Gly-tRNA(Ala) deacylase activity"/>
    <property type="evidence" value="ECO:0007669"/>
    <property type="project" value="UniProtKB-UniRule"/>
</dbReference>
<dbReference type="EC" id="3.1.1.-" evidence="4"/>
<evidence type="ECO:0000256" key="4">
    <source>
        <dbReference type="HAMAP-Rule" id="MF_00518"/>
    </source>
</evidence>
<dbReference type="FunFam" id="3.50.80.10:FF:000001">
    <property type="entry name" value="D-aminoacyl-tRNA deacylase"/>
    <property type="match status" value="1"/>
</dbReference>
<gene>
    <name evidence="4" type="primary">dtd</name>
    <name evidence="5" type="ORF">IAB73_05475</name>
</gene>
<dbReference type="Gene3D" id="3.50.80.10">
    <property type="entry name" value="D-tyrosyl-tRNA(Tyr) deacylase"/>
    <property type="match status" value="1"/>
</dbReference>
<comment type="catalytic activity">
    <reaction evidence="4">
        <text>glycyl-tRNA(Ala) + H2O = tRNA(Ala) + glycine + H(+)</text>
        <dbReference type="Rhea" id="RHEA:53744"/>
        <dbReference type="Rhea" id="RHEA-COMP:9657"/>
        <dbReference type="Rhea" id="RHEA-COMP:13640"/>
        <dbReference type="ChEBI" id="CHEBI:15377"/>
        <dbReference type="ChEBI" id="CHEBI:15378"/>
        <dbReference type="ChEBI" id="CHEBI:57305"/>
        <dbReference type="ChEBI" id="CHEBI:78442"/>
        <dbReference type="ChEBI" id="CHEBI:78522"/>
    </reaction>
</comment>
<keyword evidence="3 4" id="KW-0378">Hydrolase</keyword>
<comment type="subcellular location">
    <subcellularLocation>
        <location evidence="4">Cytoplasm</location>
    </subcellularLocation>
</comment>
<dbReference type="PANTHER" id="PTHR10472">
    <property type="entry name" value="D-TYROSYL-TRNA TYR DEACYLASE"/>
    <property type="match status" value="1"/>
</dbReference>
<dbReference type="EC" id="3.1.1.96" evidence="4"/>
<comment type="domain">
    <text evidence="4">A Gly-cisPro motif from one monomer fits into the active site of the other monomer to allow specific chiral rejection of L-amino acids.</text>
</comment>
<keyword evidence="4" id="KW-0963">Cytoplasm</keyword>
<dbReference type="InterPro" id="IPR023509">
    <property type="entry name" value="DTD-like_sf"/>
</dbReference>
<keyword evidence="2 4" id="KW-0820">tRNA-binding</keyword>
<comment type="function">
    <text evidence="4">An aminoacyl-tRNA editing enzyme that deacylates mischarged D-aminoacyl-tRNAs. Also deacylates mischarged glycyl-tRNA(Ala), protecting cells against glycine mischarging by AlaRS. Acts via tRNA-based rather than protein-based catalysis; rejects L-amino acids rather than detecting D-amino acids in the active site. By recycling D-aminoacyl-tRNA to D-amino acids and free tRNA molecules, this enzyme counteracts the toxicity associated with the formation of D-aminoacyl-tRNA entities in vivo and helps enforce protein L-homochirality.</text>
</comment>
<comment type="similarity">
    <text evidence="1 4">Belongs to the DTD family.</text>
</comment>
<dbReference type="Proteomes" id="UP000886887">
    <property type="component" value="Unassembled WGS sequence"/>
</dbReference>